<evidence type="ECO:0000256" key="1">
    <source>
        <dbReference type="SAM" id="Coils"/>
    </source>
</evidence>
<comment type="caution">
    <text evidence="2">The sequence shown here is derived from an EMBL/GenBank/DDBJ whole genome shotgun (WGS) entry which is preliminary data.</text>
</comment>
<evidence type="ECO:0000313" key="2">
    <source>
        <dbReference type="EMBL" id="CAF4455445.1"/>
    </source>
</evidence>
<name>A0A820SLI9_9BILA</name>
<feature type="non-terminal residue" evidence="2">
    <location>
        <position position="1"/>
    </location>
</feature>
<dbReference type="Proteomes" id="UP000663881">
    <property type="component" value="Unassembled WGS sequence"/>
</dbReference>
<protein>
    <submittedName>
        <fullName evidence="2">Uncharacterized protein</fullName>
    </submittedName>
</protein>
<keyword evidence="1" id="KW-0175">Coiled coil</keyword>
<proteinExistence type="predicted"/>
<evidence type="ECO:0000313" key="3">
    <source>
        <dbReference type="Proteomes" id="UP000663881"/>
    </source>
</evidence>
<feature type="coiled-coil region" evidence="1">
    <location>
        <begin position="3"/>
        <end position="83"/>
    </location>
</feature>
<gene>
    <name evidence="2" type="ORF">OKA104_LOCUS54391</name>
</gene>
<dbReference type="AlphaFoldDB" id="A0A820SLI9"/>
<organism evidence="2 3">
    <name type="scientific">Adineta steineri</name>
    <dbReference type="NCBI Taxonomy" id="433720"/>
    <lineage>
        <taxon>Eukaryota</taxon>
        <taxon>Metazoa</taxon>
        <taxon>Spiralia</taxon>
        <taxon>Gnathifera</taxon>
        <taxon>Rotifera</taxon>
        <taxon>Eurotatoria</taxon>
        <taxon>Bdelloidea</taxon>
        <taxon>Adinetida</taxon>
        <taxon>Adinetidae</taxon>
        <taxon>Adineta</taxon>
    </lineage>
</organism>
<dbReference type="EMBL" id="CAJOAY010036162">
    <property type="protein sequence ID" value="CAF4455445.1"/>
    <property type="molecule type" value="Genomic_DNA"/>
</dbReference>
<reference evidence="2" key="1">
    <citation type="submission" date="2021-02" db="EMBL/GenBank/DDBJ databases">
        <authorList>
            <person name="Nowell W R."/>
        </authorList>
    </citation>
    <scope>NUCLEOTIDE SEQUENCE</scope>
</reference>
<accession>A0A820SLI9</accession>
<feature type="non-terminal residue" evidence="2">
    <location>
        <position position="92"/>
    </location>
</feature>
<sequence length="92" mass="11042">KTLLSAEKTHAAHDEEIDKYESDLHEVERLKQEYEEKLQDESQHSGRNLALEENQMKEYRRLKEEAAKKMTQFTEEYDSIDRQQQVDKTNLD</sequence>